<keyword evidence="3 5" id="KW-1133">Transmembrane helix</keyword>
<dbReference type="Gene3D" id="1.20.1070.10">
    <property type="entry name" value="Rhodopsin 7-helix transmembrane proteins"/>
    <property type="match status" value="1"/>
</dbReference>
<dbReference type="Proteomes" id="UP000663828">
    <property type="component" value="Unassembled WGS sequence"/>
</dbReference>
<feature type="transmembrane region" description="Helical" evidence="5">
    <location>
        <begin position="215"/>
        <end position="239"/>
    </location>
</feature>
<evidence type="ECO:0000313" key="8">
    <source>
        <dbReference type="EMBL" id="CAF1431489.1"/>
    </source>
</evidence>
<dbReference type="SUPFAM" id="SSF81321">
    <property type="entry name" value="Family A G protein-coupled receptor-like"/>
    <property type="match status" value="1"/>
</dbReference>
<evidence type="ECO:0000256" key="2">
    <source>
        <dbReference type="ARBA" id="ARBA00022692"/>
    </source>
</evidence>
<keyword evidence="9" id="KW-1185">Reference proteome</keyword>
<name>A0A815AI70_ADIRI</name>
<evidence type="ECO:0000256" key="1">
    <source>
        <dbReference type="ARBA" id="ARBA00004370"/>
    </source>
</evidence>
<feature type="transmembrane region" description="Helical" evidence="5">
    <location>
        <begin position="6"/>
        <end position="31"/>
    </location>
</feature>
<reference evidence="7" key="1">
    <citation type="submission" date="2021-02" db="EMBL/GenBank/DDBJ databases">
        <authorList>
            <person name="Nowell W R."/>
        </authorList>
    </citation>
    <scope>NUCLEOTIDE SEQUENCE</scope>
</reference>
<feature type="transmembrane region" description="Helical" evidence="5">
    <location>
        <begin position="43"/>
        <end position="68"/>
    </location>
</feature>
<dbReference type="GO" id="GO:0016020">
    <property type="term" value="C:membrane"/>
    <property type="evidence" value="ECO:0007669"/>
    <property type="project" value="UniProtKB-SubCell"/>
</dbReference>
<dbReference type="PROSITE" id="PS50262">
    <property type="entry name" value="G_PROTEIN_RECEP_F1_2"/>
    <property type="match status" value="1"/>
</dbReference>
<evidence type="ECO:0000313" key="9">
    <source>
        <dbReference type="Proteomes" id="UP000663828"/>
    </source>
</evidence>
<keyword evidence="2 5" id="KW-0812">Transmembrane</keyword>
<feature type="domain" description="G-protein coupled receptors family 1 profile" evidence="6">
    <location>
        <begin position="22"/>
        <end position="274"/>
    </location>
</feature>
<dbReference type="OrthoDB" id="10005660at2759"/>
<evidence type="ECO:0000259" key="6">
    <source>
        <dbReference type="PROSITE" id="PS50262"/>
    </source>
</evidence>
<comment type="caution">
    <text evidence="7">The sequence shown here is derived from an EMBL/GenBank/DDBJ whole genome shotgun (WGS) entry which is preliminary data.</text>
</comment>
<dbReference type="Proteomes" id="UP000663852">
    <property type="component" value="Unassembled WGS sequence"/>
</dbReference>
<organism evidence="7 9">
    <name type="scientific">Adineta ricciae</name>
    <name type="common">Rotifer</name>
    <dbReference type="NCBI Taxonomy" id="249248"/>
    <lineage>
        <taxon>Eukaryota</taxon>
        <taxon>Metazoa</taxon>
        <taxon>Spiralia</taxon>
        <taxon>Gnathifera</taxon>
        <taxon>Rotifera</taxon>
        <taxon>Eurotatoria</taxon>
        <taxon>Bdelloidea</taxon>
        <taxon>Adinetida</taxon>
        <taxon>Adinetidae</taxon>
        <taxon>Adineta</taxon>
    </lineage>
</organism>
<feature type="transmembrane region" description="Helical" evidence="5">
    <location>
        <begin position="164"/>
        <end position="186"/>
    </location>
</feature>
<keyword evidence="4 5" id="KW-0472">Membrane</keyword>
<dbReference type="InterPro" id="IPR017452">
    <property type="entry name" value="GPCR_Rhodpsn_7TM"/>
</dbReference>
<protein>
    <recommendedName>
        <fullName evidence="6">G-protein coupled receptors family 1 profile domain-containing protein</fullName>
    </recommendedName>
</protein>
<accession>A0A815AI70</accession>
<feature type="transmembrane region" description="Helical" evidence="5">
    <location>
        <begin position="124"/>
        <end position="144"/>
    </location>
</feature>
<evidence type="ECO:0000256" key="3">
    <source>
        <dbReference type="ARBA" id="ARBA00022989"/>
    </source>
</evidence>
<dbReference type="AlphaFoldDB" id="A0A815AI70"/>
<dbReference type="EMBL" id="CAJNOR010002173">
    <property type="protein sequence ID" value="CAF1258101.1"/>
    <property type="molecule type" value="Genomic_DNA"/>
</dbReference>
<evidence type="ECO:0000256" key="4">
    <source>
        <dbReference type="ARBA" id="ARBA00023136"/>
    </source>
</evidence>
<sequence length="304" mass="35288">MVVTIVVNRIFLSICIINCFVASVFLIIVLVNHHRYSSFLTLLVCNTVLGILLYSSVNFASVCYMFIWDEQVLPVVDPLCSIRAYFYHSTIAWIHHSLVLQALERYFKVRRILFFRTHTRQLGFILIQWLFDFLFGLPVLLTGNMKKLMIDNLCFVSLNALPCVFYLAGVSFILSDITLSVIYRLLVRHVREISSRLNGNRLINMQRDLTIVHRIVLLNILLVIVGFPVLIVVICVTIRADLLPNNTVRVLIMIMNIALLLMLLVLFWITPDLRQSLINIRDRIKPLLSRKNNRVHPIISNHRY</sequence>
<evidence type="ECO:0000313" key="7">
    <source>
        <dbReference type="EMBL" id="CAF1258101.1"/>
    </source>
</evidence>
<evidence type="ECO:0000256" key="5">
    <source>
        <dbReference type="SAM" id="Phobius"/>
    </source>
</evidence>
<dbReference type="EMBL" id="CAJNOJ010000394">
    <property type="protein sequence ID" value="CAF1431489.1"/>
    <property type="molecule type" value="Genomic_DNA"/>
</dbReference>
<comment type="subcellular location">
    <subcellularLocation>
        <location evidence="1">Membrane</location>
    </subcellularLocation>
</comment>
<gene>
    <name evidence="8" type="ORF">EDS130_LOCUS38237</name>
    <name evidence="7" type="ORF">XAT740_LOCUS26627</name>
</gene>
<proteinExistence type="predicted"/>
<feature type="transmembrane region" description="Helical" evidence="5">
    <location>
        <begin position="84"/>
        <end position="103"/>
    </location>
</feature>
<feature type="transmembrane region" description="Helical" evidence="5">
    <location>
        <begin position="251"/>
        <end position="269"/>
    </location>
</feature>